<dbReference type="Proteomes" id="UP001501556">
    <property type="component" value="Unassembled WGS sequence"/>
</dbReference>
<comment type="caution">
    <text evidence="2">The sequence shown here is derived from an EMBL/GenBank/DDBJ whole genome shotgun (WGS) entry which is preliminary data.</text>
</comment>
<organism evidence="2 3">
    <name type="scientific">Hymenobacter antarcticus</name>
    <dbReference type="NCBI Taxonomy" id="486270"/>
    <lineage>
        <taxon>Bacteria</taxon>
        <taxon>Pseudomonadati</taxon>
        <taxon>Bacteroidota</taxon>
        <taxon>Cytophagia</taxon>
        <taxon>Cytophagales</taxon>
        <taxon>Hymenobacteraceae</taxon>
        <taxon>Hymenobacter</taxon>
    </lineage>
</organism>
<dbReference type="InterPro" id="IPR000182">
    <property type="entry name" value="GNAT_dom"/>
</dbReference>
<evidence type="ECO:0000313" key="2">
    <source>
        <dbReference type="EMBL" id="GAA3971736.1"/>
    </source>
</evidence>
<dbReference type="InterPro" id="IPR051531">
    <property type="entry name" value="N-acetyltransferase"/>
</dbReference>
<dbReference type="PANTHER" id="PTHR43792:SF16">
    <property type="entry name" value="N-ACETYLTRANSFERASE DOMAIN-CONTAINING PROTEIN"/>
    <property type="match status" value="1"/>
</dbReference>
<proteinExistence type="predicted"/>
<evidence type="ECO:0000259" key="1">
    <source>
        <dbReference type="PROSITE" id="PS51186"/>
    </source>
</evidence>
<dbReference type="SUPFAM" id="SSF55729">
    <property type="entry name" value="Acyl-CoA N-acyltransferases (Nat)"/>
    <property type="match status" value="1"/>
</dbReference>
<sequence length="183" mass="20283">MSVLTSPTPTVPMLETSRLLLRGYRADDFDPWIAMWQDPNYYRYLSPEPLPTEEVWRTLLRSAGHWVVMGFGFWALEVKATGQFIGAVGYLDGKRTIEPPLGDAPEMGWVLAASAHGQGYATEAVAAAQAWGDAHFGGARTVCLIHPDNQPSLRIAEKFGFREYARTVYKGEPGVLLERPAQS</sequence>
<name>A0ABP7PXL6_9BACT</name>
<dbReference type="InterPro" id="IPR016181">
    <property type="entry name" value="Acyl_CoA_acyltransferase"/>
</dbReference>
<dbReference type="Pfam" id="PF13302">
    <property type="entry name" value="Acetyltransf_3"/>
    <property type="match status" value="1"/>
</dbReference>
<dbReference type="RefSeq" id="WP_345123072.1">
    <property type="nucleotide sequence ID" value="NZ_BAABDI010000009.1"/>
</dbReference>
<accession>A0ABP7PXL6</accession>
<dbReference type="PROSITE" id="PS51186">
    <property type="entry name" value="GNAT"/>
    <property type="match status" value="1"/>
</dbReference>
<dbReference type="PANTHER" id="PTHR43792">
    <property type="entry name" value="GNAT FAMILY, PUTATIVE (AFU_ORTHOLOGUE AFUA_3G00765)-RELATED-RELATED"/>
    <property type="match status" value="1"/>
</dbReference>
<reference evidence="3" key="1">
    <citation type="journal article" date="2019" name="Int. J. Syst. Evol. Microbiol.">
        <title>The Global Catalogue of Microorganisms (GCM) 10K type strain sequencing project: providing services to taxonomists for standard genome sequencing and annotation.</title>
        <authorList>
            <consortium name="The Broad Institute Genomics Platform"/>
            <consortium name="The Broad Institute Genome Sequencing Center for Infectious Disease"/>
            <person name="Wu L."/>
            <person name="Ma J."/>
        </authorList>
    </citation>
    <scope>NUCLEOTIDE SEQUENCE [LARGE SCALE GENOMIC DNA]</scope>
    <source>
        <strain evidence="3">JCM 17217</strain>
    </source>
</reference>
<keyword evidence="3" id="KW-1185">Reference proteome</keyword>
<protein>
    <submittedName>
        <fullName evidence="2">GNAT family N-acetyltransferase</fullName>
    </submittedName>
</protein>
<dbReference type="EMBL" id="BAABDI010000009">
    <property type="protein sequence ID" value="GAA3971736.1"/>
    <property type="molecule type" value="Genomic_DNA"/>
</dbReference>
<feature type="domain" description="N-acetyltransferase" evidence="1">
    <location>
        <begin position="19"/>
        <end position="182"/>
    </location>
</feature>
<dbReference type="Gene3D" id="3.40.630.30">
    <property type="match status" value="1"/>
</dbReference>
<gene>
    <name evidence="2" type="ORF">GCM10022407_16920</name>
</gene>
<evidence type="ECO:0000313" key="3">
    <source>
        <dbReference type="Proteomes" id="UP001501556"/>
    </source>
</evidence>